<dbReference type="Pfam" id="PF01782">
    <property type="entry name" value="RimM"/>
    <property type="match status" value="1"/>
</dbReference>
<dbReference type="PATRIC" id="fig|1437605.7.peg.1496"/>
<evidence type="ECO:0000256" key="1">
    <source>
        <dbReference type="ARBA" id="ARBA00022490"/>
    </source>
</evidence>
<name>A0A086Z258_9BIFI</name>
<reference evidence="8 9" key="1">
    <citation type="submission" date="2014-03" db="EMBL/GenBank/DDBJ databases">
        <title>Genomics of Bifidobacteria.</title>
        <authorList>
            <person name="Ventura M."/>
            <person name="Milani C."/>
            <person name="Lugli G.A."/>
        </authorList>
    </citation>
    <scope>NUCLEOTIDE SEQUENCE [LARGE SCALE GENOMIC DNA]</scope>
    <source>
        <strain evidence="8 9">DSM 22766</strain>
    </source>
</reference>
<dbReference type="Gene3D" id="2.30.30.240">
    <property type="entry name" value="PRC-barrel domain"/>
    <property type="match status" value="1"/>
</dbReference>
<comment type="caution">
    <text evidence="8">The sequence shown here is derived from an EMBL/GenBank/DDBJ whole genome shotgun (WGS) entry which is preliminary data.</text>
</comment>
<keyword evidence="4 5" id="KW-0143">Chaperone</keyword>
<dbReference type="InterPro" id="IPR009000">
    <property type="entry name" value="Transl_B-barrel_sf"/>
</dbReference>
<dbReference type="HAMAP" id="MF_00014">
    <property type="entry name" value="Ribosome_mat_RimM"/>
    <property type="match status" value="1"/>
</dbReference>
<dbReference type="AlphaFoldDB" id="A0A086Z258"/>
<keyword evidence="2 5" id="KW-0690">Ribosome biogenesis</keyword>
<dbReference type="InterPro" id="IPR036976">
    <property type="entry name" value="RimM_N_sf"/>
</dbReference>
<comment type="subcellular location">
    <subcellularLocation>
        <location evidence="5">Cytoplasm</location>
    </subcellularLocation>
</comment>
<feature type="domain" description="Ribosome maturation factor RimM PRC barrel" evidence="7">
    <location>
        <begin position="112"/>
        <end position="204"/>
    </location>
</feature>
<dbReference type="GO" id="GO:0006364">
    <property type="term" value="P:rRNA processing"/>
    <property type="evidence" value="ECO:0007669"/>
    <property type="project" value="UniProtKB-UniRule"/>
</dbReference>
<dbReference type="InterPro" id="IPR011961">
    <property type="entry name" value="RimM"/>
</dbReference>
<keyword evidence="1 5" id="KW-0963">Cytoplasm</keyword>
<evidence type="ECO:0000259" key="7">
    <source>
        <dbReference type="Pfam" id="PF24986"/>
    </source>
</evidence>
<gene>
    <name evidence="5" type="primary">rimM</name>
    <name evidence="8" type="ORF">BACT_1312</name>
</gene>
<evidence type="ECO:0000256" key="4">
    <source>
        <dbReference type="ARBA" id="ARBA00023186"/>
    </source>
</evidence>
<comment type="function">
    <text evidence="5">An accessory protein needed during the final step in the assembly of 30S ribosomal subunit, possibly for assembly of the head region. Essential for efficient processing of 16S rRNA. May be needed both before and after RbfA during the maturation of 16S rRNA. It has affinity for free ribosomal 30S subunits but not for 70S ribosomes.</text>
</comment>
<evidence type="ECO:0000256" key="5">
    <source>
        <dbReference type="HAMAP-Rule" id="MF_00014"/>
    </source>
</evidence>
<dbReference type="GO" id="GO:0005840">
    <property type="term" value="C:ribosome"/>
    <property type="evidence" value="ECO:0007669"/>
    <property type="project" value="InterPro"/>
</dbReference>
<protein>
    <recommendedName>
        <fullName evidence="5">Ribosome maturation factor RimM</fullName>
    </recommendedName>
</protein>
<feature type="domain" description="RimM N-terminal" evidence="6">
    <location>
        <begin position="20"/>
        <end position="98"/>
    </location>
</feature>
<dbReference type="KEGG" id="bact:AB656_07305"/>
<dbReference type="PANTHER" id="PTHR33692:SF1">
    <property type="entry name" value="RIBOSOME MATURATION FACTOR RIMM"/>
    <property type="match status" value="1"/>
</dbReference>
<dbReference type="GO" id="GO:0043022">
    <property type="term" value="F:ribosome binding"/>
    <property type="evidence" value="ECO:0007669"/>
    <property type="project" value="InterPro"/>
</dbReference>
<proteinExistence type="inferred from homology"/>
<sequence length="209" mass="22518">MSADANRSVADPQQSRLLRVCRIGRAQGLKGEVNVFAYTDEPERRFSPGSVLTTADRSRAFTVVSSRRFKSRWIVLFEGVADRNASEALSGTELYVEPDPETEEQDDAWYLEDLIGLEVRMAPGNALGLPADKLVGTVKDVIDATAQQLLEIELAPTGKAGDHGENGTDEEAGPVTGLVPFVEQLVPEVDPDAGYIGIDPPKGLLPGLD</sequence>
<evidence type="ECO:0000256" key="3">
    <source>
        <dbReference type="ARBA" id="ARBA00022552"/>
    </source>
</evidence>
<dbReference type="GO" id="GO:0005737">
    <property type="term" value="C:cytoplasm"/>
    <property type="evidence" value="ECO:0007669"/>
    <property type="project" value="UniProtKB-SubCell"/>
</dbReference>
<dbReference type="NCBIfam" id="TIGR02273">
    <property type="entry name" value="16S_RimM"/>
    <property type="match status" value="1"/>
</dbReference>
<dbReference type="OrthoDB" id="5381335at2"/>
<dbReference type="SUPFAM" id="SSF50447">
    <property type="entry name" value="Translation proteins"/>
    <property type="match status" value="1"/>
</dbReference>
<evidence type="ECO:0000313" key="9">
    <source>
        <dbReference type="Proteomes" id="UP000029015"/>
    </source>
</evidence>
<dbReference type="Proteomes" id="UP000029015">
    <property type="component" value="Unassembled WGS sequence"/>
</dbReference>
<dbReference type="SUPFAM" id="SSF50346">
    <property type="entry name" value="PRC-barrel domain"/>
    <property type="match status" value="1"/>
</dbReference>
<dbReference type="GO" id="GO:0042274">
    <property type="term" value="P:ribosomal small subunit biogenesis"/>
    <property type="evidence" value="ECO:0007669"/>
    <property type="project" value="UniProtKB-UniRule"/>
</dbReference>
<dbReference type="STRING" id="1437605.AB656_07305"/>
<dbReference type="PANTHER" id="PTHR33692">
    <property type="entry name" value="RIBOSOME MATURATION FACTOR RIMM"/>
    <property type="match status" value="1"/>
</dbReference>
<dbReference type="Pfam" id="PF24986">
    <property type="entry name" value="PRC_RimM"/>
    <property type="match status" value="1"/>
</dbReference>
<dbReference type="InterPro" id="IPR056792">
    <property type="entry name" value="PRC_RimM"/>
</dbReference>
<dbReference type="RefSeq" id="WP_033504696.1">
    <property type="nucleotide sequence ID" value="NZ_CP011786.1"/>
</dbReference>
<keyword evidence="3 5" id="KW-0698">rRNA processing</keyword>
<dbReference type="Gene3D" id="2.40.30.60">
    <property type="entry name" value="RimM"/>
    <property type="match status" value="1"/>
</dbReference>
<keyword evidence="9" id="KW-1185">Reference proteome</keyword>
<evidence type="ECO:0000313" key="8">
    <source>
        <dbReference type="EMBL" id="KFI40608.1"/>
    </source>
</evidence>
<accession>A0A086Z258</accession>
<evidence type="ECO:0000256" key="2">
    <source>
        <dbReference type="ARBA" id="ARBA00022517"/>
    </source>
</evidence>
<dbReference type="InterPro" id="IPR011033">
    <property type="entry name" value="PRC_barrel-like_sf"/>
</dbReference>
<dbReference type="EMBL" id="JGYK01000001">
    <property type="protein sequence ID" value="KFI40608.1"/>
    <property type="molecule type" value="Genomic_DNA"/>
</dbReference>
<comment type="domain">
    <text evidence="5">The PRC barrel domain binds ribosomal protein uS19.</text>
</comment>
<organism evidence="8 9">
    <name type="scientific">Bifidobacterium actinocoloniiforme DSM 22766</name>
    <dbReference type="NCBI Taxonomy" id="1437605"/>
    <lineage>
        <taxon>Bacteria</taxon>
        <taxon>Bacillati</taxon>
        <taxon>Actinomycetota</taxon>
        <taxon>Actinomycetes</taxon>
        <taxon>Bifidobacteriales</taxon>
        <taxon>Bifidobacteriaceae</taxon>
        <taxon>Bifidobacterium</taxon>
    </lineage>
</organism>
<evidence type="ECO:0000259" key="6">
    <source>
        <dbReference type="Pfam" id="PF01782"/>
    </source>
</evidence>
<comment type="similarity">
    <text evidence="5">Belongs to the RimM family.</text>
</comment>
<dbReference type="eggNOG" id="COG0806">
    <property type="taxonomic scope" value="Bacteria"/>
</dbReference>
<comment type="subunit">
    <text evidence="5">Binds ribosomal protein uS19.</text>
</comment>
<dbReference type="InterPro" id="IPR002676">
    <property type="entry name" value="RimM_N"/>
</dbReference>